<name>R2SIH8_9ENTE</name>
<reference evidence="1 2" key="1">
    <citation type="submission" date="2013-02" db="EMBL/GenBank/DDBJ databases">
        <title>The Genome Sequence of Enterococcus pallens BAA-351.</title>
        <authorList>
            <consortium name="The Broad Institute Genome Sequencing Platform"/>
            <consortium name="The Broad Institute Genome Sequencing Center for Infectious Disease"/>
            <person name="Earl A.M."/>
            <person name="Gilmore M.S."/>
            <person name="Lebreton F."/>
            <person name="Walker B."/>
            <person name="Young S.K."/>
            <person name="Zeng Q."/>
            <person name="Gargeya S."/>
            <person name="Fitzgerald M."/>
            <person name="Haas B."/>
            <person name="Abouelleil A."/>
            <person name="Alvarado L."/>
            <person name="Arachchi H.M."/>
            <person name="Berlin A.M."/>
            <person name="Chapman S.B."/>
            <person name="Dewar J."/>
            <person name="Goldberg J."/>
            <person name="Griggs A."/>
            <person name="Gujja S."/>
            <person name="Hansen M."/>
            <person name="Howarth C."/>
            <person name="Imamovic A."/>
            <person name="Larimer J."/>
            <person name="McCowan C."/>
            <person name="Murphy C."/>
            <person name="Neiman D."/>
            <person name="Pearson M."/>
            <person name="Priest M."/>
            <person name="Roberts A."/>
            <person name="Saif S."/>
            <person name="Shea T."/>
            <person name="Sisk P."/>
            <person name="Sykes S."/>
            <person name="Wortman J."/>
            <person name="Nusbaum C."/>
            <person name="Birren B."/>
        </authorList>
    </citation>
    <scope>NUCLEOTIDE SEQUENCE [LARGE SCALE GENOMIC DNA]</scope>
    <source>
        <strain evidence="1 2">ATCC BAA-351</strain>
    </source>
</reference>
<evidence type="ECO:0008006" key="3">
    <source>
        <dbReference type="Google" id="ProtNLM"/>
    </source>
</evidence>
<dbReference type="PATRIC" id="fig|1158607.3.peg.4829"/>
<evidence type="ECO:0000313" key="1">
    <source>
        <dbReference type="EMBL" id="EOH87989.1"/>
    </source>
</evidence>
<protein>
    <recommendedName>
        <fullName evidence="3">Transposase (putative) YhgA-like domain-containing protein</fullName>
    </recommendedName>
</protein>
<dbReference type="AlphaFoldDB" id="R2SIH8"/>
<dbReference type="Pfam" id="PF12784">
    <property type="entry name" value="PDDEXK_2"/>
    <property type="match status" value="1"/>
</dbReference>
<dbReference type="RefSeq" id="WP_010759776.1">
    <property type="nucleotide sequence ID" value="NZ_ASWD01000003.1"/>
</dbReference>
<comment type="caution">
    <text evidence="1">The sequence shown here is derived from an EMBL/GenBank/DDBJ whole genome shotgun (WGS) entry which is preliminary data.</text>
</comment>
<dbReference type="OrthoDB" id="1097360at2"/>
<organism evidence="1 2">
    <name type="scientific">Enterococcus pallens ATCC BAA-351</name>
    <dbReference type="NCBI Taxonomy" id="1158607"/>
    <lineage>
        <taxon>Bacteria</taxon>
        <taxon>Bacillati</taxon>
        <taxon>Bacillota</taxon>
        <taxon>Bacilli</taxon>
        <taxon>Lactobacillales</taxon>
        <taxon>Enterococcaceae</taxon>
        <taxon>Enterococcus</taxon>
    </lineage>
</organism>
<accession>R2SIH8</accession>
<dbReference type="NCBIfam" id="TIGR01784">
    <property type="entry name" value="T_den_put_tspse"/>
    <property type="match status" value="1"/>
</dbReference>
<sequence length="217" mass="25030">MQIQPHEYFIERSLFYLLEAFRSSLGNQETEDFIKSNNFSALRPAYGINIIDFHLFEQDGAAIRKFGLLDLSSHKPLPARQGDELLMLCFFSLKNRNIDRNSPAYLWQQFFKTGEVPEDAPNYLKEAQKKTDYYSLNEEEQKMIMDMNKAKMINDAVLSTAVRKAREEGREEVKKVAKAEKLEIALNLLKIGLSAEQIADSTKLTIEEVEKLQKTLV</sequence>
<keyword evidence="2" id="KW-1185">Reference proteome</keyword>
<dbReference type="InterPro" id="IPR010106">
    <property type="entry name" value="RpnA"/>
</dbReference>
<evidence type="ECO:0000313" key="2">
    <source>
        <dbReference type="Proteomes" id="UP000013782"/>
    </source>
</evidence>
<proteinExistence type="predicted"/>
<dbReference type="Proteomes" id="UP000013782">
    <property type="component" value="Unassembled WGS sequence"/>
</dbReference>
<gene>
    <name evidence="1" type="ORF">UAU_04844</name>
</gene>
<dbReference type="HOGENOM" id="CLU_063842_1_0_9"/>
<dbReference type="eggNOG" id="COG5464">
    <property type="taxonomic scope" value="Bacteria"/>
</dbReference>
<dbReference type="EMBL" id="AJAQ01000046">
    <property type="protein sequence ID" value="EOH87989.1"/>
    <property type="molecule type" value="Genomic_DNA"/>
</dbReference>